<comment type="caution">
    <text evidence="1">The sequence shown here is derived from an EMBL/GenBank/DDBJ whole genome shotgun (WGS) entry which is preliminary data.</text>
</comment>
<evidence type="ECO:0008006" key="3">
    <source>
        <dbReference type="Google" id="ProtNLM"/>
    </source>
</evidence>
<gene>
    <name evidence="1" type="ORF">BHC48_05370</name>
</gene>
<dbReference type="Proteomes" id="UP000231484">
    <property type="component" value="Unassembled WGS sequence"/>
</dbReference>
<protein>
    <recommendedName>
        <fullName evidence="3">DUF1841 domain-containing protein</fullName>
    </recommendedName>
</protein>
<sequence>MYDVNTDDVRLFFADVWRKRQQPQLLDALQQKALRIIAAHTEYAPYLENVEQFLNRTWRPEEGETNPFLHLSLHLSVQEQVAIDQPFGIAVIHQRLCERYAGDWVKAEHDMIEALAETIWQAQRYGQGLDVNAYMTRLRSLVGLGQEDEARLNPHEVGQASSKDV</sequence>
<proteinExistence type="predicted"/>
<name>A0A2N9WL42_9NEIS</name>
<dbReference type="Pfam" id="PF08897">
    <property type="entry name" value="DUF1841"/>
    <property type="match status" value="1"/>
</dbReference>
<dbReference type="OrthoDB" id="9789432at2"/>
<dbReference type="EMBL" id="MEIQ01000033">
    <property type="protein sequence ID" value="PIT50821.1"/>
    <property type="molecule type" value="Genomic_DNA"/>
</dbReference>
<reference evidence="1 2" key="1">
    <citation type="journal article" date="2017" name="MBio">
        <title>Type VI secretion-mediated competition in the bee gut microbiome.</title>
        <authorList>
            <person name="Steele M.I."/>
            <person name="Kwong W.K."/>
            <person name="Powell J.E."/>
            <person name="Whiteley M."/>
            <person name="Moran N.A."/>
        </authorList>
    </citation>
    <scope>NUCLEOTIDE SEQUENCE [LARGE SCALE GENOMIC DNA]</scope>
    <source>
        <strain evidence="1 2">Occ4-2</strain>
    </source>
</reference>
<accession>A0A2N9WL42</accession>
<dbReference type="InterPro" id="IPR014993">
    <property type="entry name" value="DUF1841"/>
</dbReference>
<evidence type="ECO:0000313" key="2">
    <source>
        <dbReference type="Proteomes" id="UP000231484"/>
    </source>
</evidence>
<organism evidence="1 2">
    <name type="scientific">Snodgrassella alvi</name>
    <dbReference type="NCBI Taxonomy" id="1196083"/>
    <lineage>
        <taxon>Bacteria</taxon>
        <taxon>Pseudomonadati</taxon>
        <taxon>Pseudomonadota</taxon>
        <taxon>Betaproteobacteria</taxon>
        <taxon>Neisseriales</taxon>
        <taxon>Neisseriaceae</taxon>
        <taxon>Snodgrassella</taxon>
    </lineage>
</organism>
<dbReference type="AlphaFoldDB" id="A0A2N9WL42"/>
<evidence type="ECO:0000313" key="1">
    <source>
        <dbReference type="EMBL" id="PIT50821.1"/>
    </source>
</evidence>